<dbReference type="PANTHER" id="PTHR48111:SF50">
    <property type="entry name" value="KDP OPERON TRANSCRIPTIONAL REGULATORY PROTEIN KDPE"/>
    <property type="match status" value="1"/>
</dbReference>
<evidence type="ECO:0000259" key="4">
    <source>
        <dbReference type="PROSITE" id="PS50110"/>
    </source>
</evidence>
<dbReference type="Gene3D" id="6.10.250.690">
    <property type="match status" value="1"/>
</dbReference>
<keyword evidence="1 3" id="KW-0238">DNA-binding</keyword>
<dbReference type="InterPro" id="IPR039420">
    <property type="entry name" value="WalR-like"/>
</dbReference>
<dbReference type="SUPFAM" id="SSF52172">
    <property type="entry name" value="CheY-like"/>
    <property type="match status" value="1"/>
</dbReference>
<gene>
    <name evidence="6" type="ORF">C3L50_16020</name>
</gene>
<feature type="domain" description="Response regulatory" evidence="4">
    <location>
        <begin position="5"/>
        <end position="118"/>
    </location>
</feature>
<evidence type="ECO:0000256" key="2">
    <source>
        <dbReference type="PROSITE-ProRule" id="PRU00169"/>
    </source>
</evidence>
<dbReference type="InterPro" id="IPR011006">
    <property type="entry name" value="CheY-like_superfamily"/>
</dbReference>
<keyword evidence="2" id="KW-0597">Phosphoprotein</keyword>
<dbReference type="OrthoDB" id="9790442at2"/>
<evidence type="ECO:0000256" key="1">
    <source>
        <dbReference type="ARBA" id="ARBA00023125"/>
    </source>
</evidence>
<feature type="domain" description="OmpR/PhoB-type" evidence="5">
    <location>
        <begin position="127"/>
        <end position="226"/>
    </location>
</feature>
<dbReference type="InterPro" id="IPR001867">
    <property type="entry name" value="OmpR/PhoB-type_DNA-bd"/>
</dbReference>
<sequence length="228" mass="26027">MNKAEILIIDDEAPIRKLLEIALESNDYKVWQAETGKAGVLMAVNHPPELILLDIGLPDKSGHEILKELRSWYTKAIIILSVQNSEEDIVTALDNGATDYLTKPFRTAELLARIRSVIKRNQRNEESTISNFGNLQIDFSARIVKRNNEVLKLTSTEFNLLSLFMKNEGRVLTHQYILKEIWGVGYQTETQYLRVFVGTLRKKIEDNPNQPKYIVTESGVGYRFSSSL</sequence>
<feature type="modified residue" description="4-aspartylphosphate" evidence="2">
    <location>
        <position position="54"/>
    </location>
</feature>
<dbReference type="Proteomes" id="UP000237310">
    <property type="component" value="Unassembled WGS sequence"/>
</dbReference>
<dbReference type="SMART" id="SM00862">
    <property type="entry name" value="Trans_reg_C"/>
    <property type="match status" value="1"/>
</dbReference>
<evidence type="ECO:0000259" key="5">
    <source>
        <dbReference type="PROSITE" id="PS51755"/>
    </source>
</evidence>
<feature type="DNA-binding region" description="OmpR/PhoB-type" evidence="3">
    <location>
        <begin position="127"/>
        <end position="226"/>
    </location>
</feature>
<dbReference type="Pfam" id="PF00486">
    <property type="entry name" value="Trans_reg_C"/>
    <property type="match status" value="1"/>
</dbReference>
<dbReference type="GO" id="GO:0000976">
    <property type="term" value="F:transcription cis-regulatory region binding"/>
    <property type="evidence" value="ECO:0007669"/>
    <property type="project" value="TreeGrafter"/>
</dbReference>
<dbReference type="SMART" id="SM00448">
    <property type="entry name" value="REC"/>
    <property type="match status" value="1"/>
</dbReference>
<evidence type="ECO:0000256" key="3">
    <source>
        <dbReference type="PROSITE-ProRule" id="PRU01091"/>
    </source>
</evidence>
<reference evidence="6 7" key="1">
    <citation type="submission" date="2018-01" db="EMBL/GenBank/DDBJ databases">
        <authorList>
            <person name="Gaut B.S."/>
            <person name="Morton B.R."/>
            <person name="Clegg M.T."/>
            <person name="Duvall M.R."/>
        </authorList>
    </citation>
    <scope>NUCLEOTIDE SEQUENCE [LARGE SCALE GENOMIC DNA]</scope>
    <source>
        <strain evidence="6 7">HR-AY</strain>
    </source>
</reference>
<dbReference type="InterPro" id="IPR001789">
    <property type="entry name" value="Sig_transdc_resp-reg_receiver"/>
</dbReference>
<proteinExistence type="predicted"/>
<dbReference type="EMBL" id="PQVG01000015">
    <property type="protein sequence ID" value="POY35523.1"/>
    <property type="molecule type" value="Genomic_DNA"/>
</dbReference>
<organism evidence="6 7">
    <name type="scientific">Flavobacterium alvei</name>
    <dbReference type="NCBI Taxonomy" id="2080416"/>
    <lineage>
        <taxon>Bacteria</taxon>
        <taxon>Pseudomonadati</taxon>
        <taxon>Bacteroidota</taxon>
        <taxon>Flavobacteriia</taxon>
        <taxon>Flavobacteriales</taxon>
        <taxon>Flavobacteriaceae</taxon>
        <taxon>Flavobacterium</taxon>
    </lineage>
</organism>
<dbReference type="PANTHER" id="PTHR48111">
    <property type="entry name" value="REGULATOR OF RPOS"/>
    <property type="match status" value="1"/>
</dbReference>
<dbReference type="GO" id="GO:0000156">
    <property type="term" value="F:phosphorelay response regulator activity"/>
    <property type="evidence" value="ECO:0007669"/>
    <property type="project" value="TreeGrafter"/>
</dbReference>
<keyword evidence="7" id="KW-1185">Reference proteome</keyword>
<dbReference type="Gene3D" id="3.40.50.2300">
    <property type="match status" value="1"/>
</dbReference>
<dbReference type="AlphaFoldDB" id="A0A2S5A074"/>
<dbReference type="InterPro" id="IPR036388">
    <property type="entry name" value="WH-like_DNA-bd_sf"/>
</dbReference>
<evidence type="ECO:0000313" key="6">
    <source>
        <dbReference type="EMBL" id="POY35523.1"/>
    </source>
</evidence>
<dbReference type="Gene3D" id="1.10.10.10">
    <property type="entry name" value="Winged helix-like DNA-binding domain superfamily/Winged helix DNA-binding domain"/>
    <property type="match status" value="1"/>
</dbReference>
<dbReference type="Pfam" id="PF00072">
    <property type="entry name" value="Response_reg"/>
    <property type="match status" value="1"/>
</dbReference>
<name>A0A2S5A074_9FLAO</name>
<dbReference type="PROSITE" id="PS50110">
    <property type="entry name" value="RESPONSE_REGULATORY"/>
    <property type="match status" value="1"/>
</dbReference>
<comment type="caution">
    <text evidence="6">The sequence shown here is derived from an EMBL/GenBank/DDBJ whole genome shotgun (WGS) entry which is preliminary data.</text>
</comment>
<dbReference type="GO" id="GO:0032993">
    <property type="term" value="C:protein-DNA complex"/>
    <property type="evidence" value="ECO:0007669"/>
    <property type="project" value="TreeGrafter"/>
</dbReference>
<accession>A0A2S5A074</accession>
<dbReference type="GO" id="GO:0006355">
    <property type="term" value="P:regulation of DNA-templated transcription"/>
    <property type="evidence" value="ECO:0007669"/>
    <property type="project" value="InterPro"/>
</dbReference>
<dbReference type="GO" id="GO:0005829">
    <property type="term" value="C:cytosol"/>
    <property type="evidence" value="ECO:0007669"/>
    <property type="project" value="TreeGrafter"/>
</dbReference>
<protein>
    <submittedName>
        <fullName evidence="6">DNA-binding response regulator</fullName>
    </submittedName>
</protein>
<dbReference type="CDD" id="cd00383">
    <property type="entry name" value="trans_reg_C"/>
    <property type="match status" value="1"/>
</dbReference>
<evidence type="ECO:0000313" key="7">
    <source>
        <dbReference type="Proteomes" id="UP000237310"/>
    </source>
</evidence>
<dbReference type="PROSITE" id="PS51755">
    <property type="entry name" value="OMPR_PHOB"/>
    <property type="match status" value="1"/>
</dbReference>
<dbReference type="RefSeq" id="WP_103807194.1">
    <property type="nucleotide sequence ID" value="NZ_PQVG01000015.1"/>
</dbReference>